<dbReference type="Proteomes" id="UP001060085">
    <property type="component" value="Linkage Group LG05"/>
</dbReference>
<keyword evidence="2" id="KW-1185">Reference proteome</keyword>
<accession>A0ACC0AW13</accession>
<gene>
    <name evidence="1" type="ORF">M9H77_24054</name>
</gene>
<evidence type="ECO:0000313" key="2">
    <source>
        <dbReference type="Proteomes" id="UP001060085"/>
    </source>
</evidence>
<sequence length="105" mass="12877">MRWDFVPCYHNWTAHDPFNRIYMAFDDLLEIIEVELIRTPIQRVVLFRCDWFDSSDRGIRIHPQYKIVELHKDWRYGGYDPFVLAYQEEQVSFIPYLGSKRMRTD</sequence>
<dbReference type="EMBL" id="CM044705">
    <property type="protein sequence ID" value="KAI5664731.1"/>
    <property type="molecule type" value="Genomic_DNA"/>
</dbReference>
<protein>
    <submittedName>
        <fullName evidence="1">Uncharacterized protein</fullName>
    </submittedName>
</protein>
<reference evidence="2" key="1">
    <citation type="journal article" date="2023" name="Nat. Plants">
        <title>Single-cell RNA sequencing provides a high-resolution roadmap for understanding the multicellular compartmentation of specialized metabolism.</title>
        <authorList>
            <person name="Sun S."/>
            <person name="Shen X."/>
            <person name="Li Y."/>
            <person name="Li Y."/>
            <person name="Wang S."/>
            <person name="Li R."/>
            <person name="Zhang H."/>
            <person name="Shen G."/>
            <person name="Guo B."/>
            <person name="Wei J."/>
            <person name="Xu J."/>
            <person name="St-Pierre B."/>
            <person name="Chen S."/>
            <person name="Sun C."/>
        </authorList>
    </citation>
    <scope>NUCLEOTIDE SEQUENCE [LARGE SCALE GENOMIC DNA]</scope>
</reference>
<evidence type="ECO:0000313" key="1">
    <source>
        <dbReference type="EMBL" id="KAI5664731.1"/>
    </source>
</evidence>
<organism evidence="1 2">
    <name type="scientific">Catharanthus roseus</name>
    <name type="common">Madagascar periwinkle</name>
    <name type="synonym">Vinca rosea</name>
    <dbReference type="NCBI Taxonomy" id="4058"/>
    <lineage>
        <taxon>Eukaryota</taxon>
        <taxon>Viridiplantae</taxon>
        <taxon>Streptophyta</taxon>
        <taxon>Embryophyta</taxon>
        <taxon>Tracheophyta</taxon>
        <taxon>Spermatophyta</taxon>
        <taxon>Magnoliopsida</taxon>
        <taxon>eudicotyledons</taxon>
        <taxon>Gunneridae</taxon>
        <taxon>Pentapetalae</taxon>
        <taxon>asterids</taxon>
        <taxon>lamiids</taxon>
        <taxon>Gentianales</taxon>
        <taxon>Apocynaceae</taxon>
        <taxon>Rauvolfioideae</taxon>
        <taxon>Vinceae</taxon>
        <taxon>Catharanthinae</taxon>
        <taxon>Catharanthus</taxon>
    </lineage>
</organism>
<name>A0ACC0AW13_CATRO</name>
<comment type="caution">
    <text evidence="1">The sequence shown here is derived from an EMBL/GenBank/DDBJ whole genome shotgun (WGS) entry which is preliminary data.</text>
</comment>
<proteinExistence type="predicted"/>